<evidence type="ECO:0000313" key="6">
    <source>
        <dbReference type="Proteomes" id="UP000044071"/>
    </source>
</evidence>
<dbReference type="PANTHER" id="PTHR35528:SF3">
    <property type="entry name" value="BLL1675 PROTEIN"/>
    <property type="match status" value="1"/>
</dbReference>
<keyword evidence="6" id="KW-1185">Reference proteome</keyword>
<dbReference type="InterPro" id="IPR001584">
    <property type="entry name" value="Integrase_cat-core"/>
</dbReference>
<feature type="domain" description="Integrase catalytic" evidence="4">
    <location>
        <begin position="37"/>
        <end position="217"/>
    </location>
</feature>
<gene>
    <name evidence="5" type="ORF">BN59_01095</name>
</gene>
<dbReference type="InterPro" id="IPR047930">
    <property type="entry name" value="Transpos_IS6"/>
</dbReference>
<dbReference type="InterPro" id="IPR032874">
    <property type="entry name" value="DDE_dom"/>
</dbReference>
<dbReference type="InterPro" id="IPR052183">
    <property type="entry name" value="IS_Transposase"/>
</dbReference>
<keyword evidence="1" id="KW-0815">Transposition</keyword>
<proteinExistence type="predicted"/>
<sequence>MLVRWYLAYALSYRDIEELALERGLKVDHSTINLWVIEYAPLLEETFRKRYKRATGLSLRMDETYIKIKGQWMYLYRAVDKEGNTIDFMLSEKRDEAAARAFFFKAIGSNGVPEKVTIDKSGANKAGIDTINRTLALLFMMGGVFLQIGVRQIKYLNNIVEQDHRFIKKITKPMKGYKAFHSAEATLAGIELHHMLRKGQHLQAGNQSILEQFYGLVA</sequence>
<reference evidence="5 6" key="1">
    <citation type="submission" date="2014-06" db="EMBL/GenBank/DDBJ databases">
        <authorList>
            <person name="Urmite Genomes Urmite Genomes"/>
        </authorList>
    </citation>
    <scope>NUCLEOTIDE SEQUENCE [LARGE SCALE GENOMIC DNA]</scope>
</reference>
<dbReference type="Proteomes" id="UP000044071">
    <property type="component" value="Unassembled WGS sequence"/>
</dbReference>
<evidence type="ECO:0000256" key="3">
    <source>
        <dbReference type="ARBA" id="ARBA00023172"/>
    </source>
</evidence>
<dbReference type="EMBL" id="CCSB01000001">
    <property type="protein sequence ID" value="CDZ76819.1"/>
    <property type="molecule type" value="Genomic_DNA"/>
</dbReference>
<evidence type="ECO:0000313" key="5">
    <source>
        <dbReference type="EMBL" id="CDZ76819.1"/>
    </source>
</evidence>
<dbReference type="SUPFAM" id="SSF53098">
    <property type="entry name" value="Ribonuclease H-like"/>
    <property type="match status" value="1"/>
</dbReference>
<dbReference type="GO" id="GO:0032196">
    <property type="term" value="P:transposition"/>
    <property type="evidence" value="ECO:0007669"/>
    <property type="project" value="UniProtKB-KW"/>
</dbReference>
<name>A0A078KYG3_9GAMM</name>
<dbReference type="STRING" id="1034943.BN59_01095"/>
<dbReference type="GO" id="GO:0015074">
    <property type="term" value="P:DNA integration"/>
    <property type="evidence" value="ECO:0007669"/>
    <property type="project" value="InterPro"/>
</dbReference>
<protein>
    <submittedName>
        <fullName evidence="5">Integrase core domain protein</fullName>
    </submittedName>
</protein>
<keyword evidence="3" id="KW-0233">DNA recombination</keyword>
<dbReference type="NCBIfam" id="NF033587">
    <property type="entry name" value="transpos_IS6"/>
    <property type="match status" value="1"/>
</dbReference>
<dbReference type="GO" id="GO:0003677">
    <property type="term" value="F:DNA binding"/>
    <property type="evidence" value="ECO:0007669"/>
    <property type="project" value="UniProtKB-KW"/>
</dbReference>
<dbReference type="eggNOG" id="COG3316">
    <property type="taxonomic scope" value="Bacteria"/>
</dbReference>
<dbReference type="PROSITE" id="PS50994">
    <property type="entry name" value="INTEGRASE"/>
    <property type="match status" value="1"/>
</dbReference>
<dbReference type="PANTHER" id="PTHR35528">
    <property type="entry name" value="BLL1675 PROTEIN"/>
    <property type="match status" value="1"/>
</dbReference>
<evidence type="ECO:0000256" key="2">
    <source>
        <dbReference type="ARBA" id="ARBA00023125"/>
    </source>
</evidence>
<dbReference type="Pfam" id="PF13610">
    <property type="entry name" value="DDE_Tnp_IS240"/>
    <property type="match status" value="1"/>
</dbReference>
<keyword evidence="2" id="KW-0238">DNA-binding</keyword>
<dbReference type="InterPro" id="IPR012337">
    <property type="entry name" value="RNaseH-like_sf"/>
</dbReference>
<organism evidence="5 6">
    <name type="scientific">Legionella massiliensis</name>
    <dbReference type="NCBI Taxonomy" id="1034943"/>
    <lineage>
        <taxon>Bacteria</taxon>
        <taxon>Pseudomonadati</taxon>
        <taxon>Pseudomonadota</taxon>
        <taxon>Gammaproteobacteria</taxon>
        <taxon>Legionellales</taxon>
        <taxon>Legionellaceae</taxon>
        <taxon>Legionella</taxon>
    </lineage>
</organism>
<accession>A0A078KYG3</accession>
<dbReference type="AlphaFoldDB" id="A0A078KYG3"/>
<evidence type="ECO:0000259" key="4">
    <source>
        <dbReference type="PROSITE" id="PS50994"/>
    </source>
</evidence>
<dbReference type="GO" id="GO:0006310">
    <property type="term" value="P:DNA recombination"/>
    <property type="evidence" value="ECO:0007669"/>
    <property type="project" value="UniProtKB-KW"/>
</dbReference>
<evidence type="ECO:0000256" key="1">
    <source>
        <dbReference type="ARBA" id="ARBA00022578"/>
    </source>
</evidence>